<sequence>MTEPDGPTVPAEDDVTARDATTVDEVNVGSTDPQVTEQPEVTIRRLDERQEDTRKALAIGLSVATFLVGLIYLLVPLWAGADKWDRASSPFQVVFTAMVGLTGSAIGYYFSSRNPPS</sequence>
<dbReference type="OrthoDB" id="4477222at2"/>
<proteinExistence type="predicted"/>
<keyword evidence="1" id="KW-0472">Membrane</keyword>
<keyword evidence="1" id="KW-0812">Transmembrane</keyword>
<protein>
    <submittedName>
        <fullName evidence="2">Uncharacterized protein</fullName>
    </submittedName>
</protein>
<dbReference type="EMBL" id="FNSV01000005">
    <property type="protein sequence ID" value="SEB71092.1"/>
    <property type="molecule type" value="Genomic_DNA"/>
</dbReference>
<gene>
    <name evidence="2" type="ORF">SAMN04490239_1332</name>
</gene>
<name>A0A1H4LLC7_9NOCA</name>
<keyword evidence="1" id="KW-1133">Transmembrane helix</keyword>
<organism evidence="2 3">
    <name type="scientific">Rhodococcus koreensis</name>
    <dbReference type="NCBI Taxonomy" id="99653"/>
    <lineage>
        <taxon>Bacteria</taxon>
        <taxon>Bacillati</taxon>
        <taxon>Actinomycetota</taxon>
        <taxon>Actinomycetes</taxon>
        <taxon>Mycobacteriales</taxon>
        <taxon>Nocardiaceae</taxon>
        <taxon>Rhodococcus</taxon>
    </lineage>
</organism>
<feature type="transmembrane region" description="Helical" evidence="1">
    <location>
        <begin position="91"/>
        <end position="110"/>
    </location>
</feature>
<dbReference type="AlphaFoldDB" id="A0A1H4LLC7"/>
<accession>A0A1H4LLC7</accession>
<reference evidence="3" key="1">
    <citation type="submission" date="2016-10" db="EMBL/GenBank/DDBJ databases">
        <authorList>
            <person name="Varghese N."/>
            <person name="Submissions S."/>
        </authorList>
    </citation>
    <scope>NUCLEOTIDE SEQUENCE [LARGE SCALE GENOMIC DNA]</scope>
    <source>
        <strain evidence="3">DSM 44498</strain>
    </source>
</reference>
<feature type="transmembrane region" description="Helical" evidence="1">
    <location>
        <begin position="56"/>
        <end position="79"/>
    </location>
</feature>
<evidence type="ECO:0000313" key="3">
    <source>
        <dbReference type="Proteomes" id="UP000183561"/>
    </source>
</evidence>
<dbReference type="Proteomes" id="UP000183561">
    <property type="component" value="Unassembled WGS sequence"/>
</dbReference>
<evidence type="ECO:0000313" key="2">
    <source>
        <dbReference type="EMBL" id="SEB71092.1"/>
    </source>
</evidence>
<keyword evidence="3" id="KW-1185">Reference proteome</keyword>
<evidence type="ECO:0000256" key="1">
    <source>
        <dbReference type="SAM" id="Phobius"/>
    </source>
</evidence>
<dbReference type="RefSeq" id="WP_011599068.1">
    <property type="nucleotide sequence ID" value="NZ_FNSV01000005.1"/>
</dbReference>